<evidence type="ECO:0000313" key="1">
    <source>
        <dbReference type="EMBL" id="KAF5794620.1"/>
    </source>
</evidence>
<dbReference type="AlphaFoldDB" id="A0A251U4P9"/>
<dbReference type="InParanoid" id="A0A251U4P9"/>
<proteinExistence type="predicted"/>
<gene>
    <name evidence="2" type="ORF">HannXRQ_Chr08g0218771</name>
    <name evidence="1" type="ORF">HanXRQr2_Chr08g0330141</name>
</gene>
<name>A0A251U4P9_HELAN</name>
<organism evidence="2 3">
    <name type="scientific">Helianthus annuus</name>
    <name type="common">Common sunflower</name>
    <dbReference type="NCBI Taxonomy" id="4232"/>
    <lineage>
        <taxon>Eukaryota</taxon>
        <taxon>Viridiplantae</taxon>
        <taxon>Streptophyta</taxon>
        <taxon>Embryophyta</taxon>
        <taxon>Tracheophyta</taxon>
        <taxon>Spermatophyta</taxon>
        <taxon>Magnoliopsida</taxon>
        <taxon>eudicotyledons</taxon>
        <taxon>Gunneridae</taxon>
        <taxon>Pentapetalae</taxon>
        <taxon>asterids</taxon>
        <taxon>campanulids</taxon>
        <taxon>Asterales</taxon>
        <taxon>Asteraceae</taxon>
        <taxon>Asteroideae</taxon>
        <taxon>Heliantheae alliance</taxon>
        <taxon>Heliantheae</taxon>
        <taxon>Helianthus</taxon>
    </lineage>
</organism>
<keyword evidence="3" id="KW-1185">Reference proteome</keyword>
<accession>A0A251U4P9</accession>
<evidence type="ECO:0000313" key="3">
    <source>
        <dbReference type="Proteomes" id="UP000215914"/>
    </source>
</evidence>
<reference evidence="1" key="3">
    <citation type="submission" date="2020-06" db="EMBL/GenBank/DDBJ databases">
        <title>Helianthus annuus Genome sequencing and assembly Release 2.</title>
        <authorList>
            <person name="Gouzy J."/>
            <person name="Langlade N."/>
            <person name="Munos S."/>
        </authorList>
    </citation>
    <scope>NUCLEOTIDE SEQUENCE</scope>
    <source>
        <tissue evidence="1">Leaves</tissue>
    </source>
</reference>
<dbReference type="EMBL" id="MNCJ02000323">
    <property type="protein sequence ID" value="KAF5794620.1"/>
    <property type="molecule type" value="Genomic_DNA"/>
</dbReference>
<dbReference type="STRING" id="4232.A0A251U4P9"/>
<dbReference type="InterPro" id="IPR052972">
    <property type="entry name" value="Sacsin_chaperone_reg"/>
</dbReference>
<reference evidence="1 3" key="1">
    <citation type="journal article" date="2017" name="Nature">
        <title>The sunflower genome provides insights into oil metabolism, flowering and Asterid evolution.</title>
        <authorList>
            <person name="Badouin H."/>
            <person name="Gouzy J."/>
            <person name="Grassa C.J."/>
            <person name="Murat F."/>
            <person name="Staton S.E."/>
            <person name="Cottret L."/>
            <person name="Lelandais-Briere C."/>
            <person name="Owens G.L."/>
            <person name="Carrere S."/>
            <person name="Mayjonade B."/>
            <person name="Legrand L."/>
            <person name="Gill N."/>
            <person name="Kane N.C."/>
            <person name="Bowers J.E."/>
            <person name="Hubner S."/>
            <person name="Bellec A."/>
            <person name="Berard A."/>
            <person name="Berges H."/>
            <person name="Blanchet N."/>
            <person name="Boniface M.C."/>
            <person name="Brunel D."/>
            <person name="Catrice O."/>
            <person name="Chaidir N."/>
            <person name="Claudel C."/>
            <person name="Donnadieu C."/>
            <person name="Faraut T."/>
            <person name="Fievet G."/>
            <person name="Helmstetter N."/>
            <person name="King M."/>
            <person name="Knapp S.J."/>
            <person name="Lai Z."/>
            <person name="Le Paslier M.C."/>
            <person name="Lippi Y."/>
            <person name="Lorenzon L."/>
            <person name="Mandel J.R."/>
            <person name="Marage G."/>
            <person name="Marchand G."/>
            <person name="Marquand E."/>
            <person name="Bret-Mestries E."/>
            <person name="Morien E."/>
            <person name="Nambeesan S."/>
            <person name="Nguyen T."/>
            <person name="Pegot-Espagnet P."/>
            <person name="Pouilly N."/>
            <person name="Raftis F."/>
            <person name="Sallet E."/>
            <person name="Schiex T."/>
            <person name="Thomas J."/>
            <person name="Vandecasteele C."/>
            <person name="Vares D."/>
            <person name="Vear F."/>
            <person name="Vautrin S."/>
            <person name="Crespi M."/>
            <person name="Mangin B."/>
            <person name="Burke J.M."/>
            <person name="Salse J."/>
            <person name="Munos S."/>
            <person name="Vincourt P."/>
            <person name="Rieseberg L.H."/>
            <person name="Langlade N.B."/>
        </authorList>
    </citation>
    <scope>NUCLEOTIDE SEQUENCE [LARGE SCALE GENOMIC DNA]</scope>
    <source>
        <strain evidence="3">cv. SF193</strain>
        <tissue evidence="1">Leaves</tissue>
    </source>
</reference>
<dbReference type="Proteomes" id="UP000215914">
    <property type="component" value="Chromosome 8"/>
</dbReference>
<evidence type="ECO:0000313" key="2">
    <source>
        <dbReference type="EMBL" id="OTG18039.1"/>
    </source>
</evidence>
<dbReference type="EMBL" id="CM007897">
    <property type="protein sequence ID" value="OTG18039.1"/>
    <property type="molecule type" value="Genomic_DNA"/>
</dbReference>
<dbReference type="PANTHER" id="PTHR15600">
    <property type="entry name" value="SACSIN"/>
    <property type="match status" value="1"/>
</dbReference>
<sequence length="809" mass="90588">MGCFCLKRLLVNQPNKSPRREIGDNGAAAVVLLRALERFEAKPKSEQEDILIYLSISWKDLQRDSSVIEALKETGFVTSADGDLYKPKDLFDPGDALLTSLFSGQPHKFPGERFVSDAWLSILRNTGLRNTHEADTVLHCARRIEFLGAESMMKHVGENFPNQVSLEIWSMAETLIETVLENSALLHDHNFCGVFAKIACVPAEKGFPLETGKRGVTRVLCSYSDAILLKDWPLAWTVAPILFKVPPDYSWGALQLRSPPPFTMVLKHLQAGTCFTGSSVYTIETVSFEVLKYLDKIWETLSSTDILELQQLAFIVADNGTRIAAPGSLFARLSINLSPLASELPSHYLPFVKILKELGVEDMLSISCATNILSNLHKSCGCHRLNPNELHAVIELLQFLCDETIEPQTSERHGWESELVVPDDGCRLVRPNTCVYIDPHGSQYVNYIDSLKLRFVHRDVSERLCLAFGIRKLSNVVVEELDYVEHLETLEEAGSVSLAAIRLKLLSRSFQVAVSSVVNNFSRFTSGFQNPDFLTLQRSLKSVAKRLKFVKRIYTRFRLLPKFVDITCSSNESFIPESKSGSSHRTLYYVDRSYTCMLIAKQPNYTSVVDLVAIVVSHVLGSPIPLPIGSLFLCPQDSETALVNILKLSSDERVIEGVGHGTGFLGGHLLPRDEKKVHCNRARFCKGEIVAWQSQDGEKLKYGRIPEDVRLKLSGRSSYRLKVEIFPGMTNSLINSRVFHFGYLTIKEDSSTLGMPVESDNILSGIQQPEASVGVNLRNQVFMLAYFIFMYNLLPIPPFNSVKHRISCS</sequence>
<dbReference type="PANTHER" id="PTHR15600:SF42">
    <property type="entry name" value="SACSIN"/>
    <property type="match status" value="1"/>
</dbReference>
<protein>
    <submittedName>
        <fullName evidence="2">Uncharacterized protein</fullName>
    </submittedName>
</protein>
<dbReference type="Gramene" id="mRNA:HanXRQr2_Chr08g0330141">
    <property type="protein sequence ID" value="mRNA:HanXRQr2_Chr08g0330141"/>
    <property type="gene ID" value="HanXRQr2_Chr08g0330141"/>
</dbReference>
<reference evidence="2" key="2">
    <citation type="submission" date="2017-02" db="EMBL/GenBank/DDBJ databases">
        <title>Sunflower complete genome.</title>
        <authorList>
            <person name="Langlade N."/>
            <person name="Munos S."/>
        </authorList>
    </citation>
    <scope>NUCLEOTIDE SEQUENCE [LARGE SCALE GENOMIC DNA]</scope>
    <source>
        <tissue evidence="2">Leaves</tissue>
    </source>
</reference>